<dbReference type="KEGG" id="hcu:MUN79_24730"/>
<evidence type="ECO:0000313" key="2">
    <source>
        <dbReference type="Proteomes" id="UP000831796"/>
    </source>
</evidence>
<sequence>MRKKDRLARLKAAVFSGSREAAYGACQALYHFGGGFSKTAQRRCHRFLVSLLDHEDAHIRNAAALTFRHNRASWAVAPLLCALHNPANLRSRGTLAYALEQLNCRRHLGSLFRALFGAAGNSWEVQMHILTILETQTFTYTPAEIRHIQQQWESLKLDWNRLNNIPVGSGAKGALDEKLIQQFVDQYAAATD</sequence>
<protein>
    <recommendedName>
        <fullName evidence="3">HEAT repeat domain-containing protein</fullName>
    </recommendedName>
</protein>
<dbReference type="Gene3D" id="1.25.10.10">
    <property type="entry name" value="Leucine-rich Repeat Variant"/>
    <property type="match status" value="1"/>
</dbReference>
<reference evidence="1" key="1">
    <citation type="submission" date="2022-04" db="EMBL/GenBank/DDBJ databases">
        <title>Hymenobacter sp. isolated from the air.</title>
        <authorList>
            <person name="Won M."/>
            <person name="Lee C.-M."/>
            <person name="Woen H.-Y."/>
            <person name="Kwon S.-W."/>
        </authorList>
    </citation>
    <scope>NUCLEOTIDE SEQUENCE</scope>
    <source>
        <strain evidence="1">5116S-3</strain>
    </source>
</reference>
<dbReference type="AlphaFoldDB" id="A0A8T9Q5R9"/>
<dbReference type="EMBL" id="CP095046">
    <property type="protein sequence ID" value="UOQ71771.1"/>
    <property type="molecule type" value="Genomic_DNA"/>
</dbReference>
<dbReference type="Proteomes" id="UP000831796">
    <property type="component" value="Chromosome"/>
</dbReference>
<organism evidence="1 2">
    <name type="scientific">Hymenobacter cellulosilyticus</name>
    <dbReference type="NCBI Taxonomy" id="2932248"/>
    <lineage>
        <taxon>Bacteria</taxon>
        <taxon>Pseudomonadati</taxon>
        <taxon>Bacteroidota</taxon>
        <taxon>Cytophagia</taxon>
        <taxon>Cytophagales</taxon>
        <taxon>Hymenobacteraceae</taxon>
        <taxon>Hymenobacter</taxon>
    </lineage>
</organism>
<dbReference type="SUPFAM" id="SSF48371">
    <property type="entry name" value="ARM repeat"/>
    <property type="match status" value="1"/>
</dbReference>
<name>A0A8T9Q5R9_9BACT</name>
<proteinExistence type="predicted"/>
<dbReference type="InterPro" id="IPR016024">
    <property type="entry name" value="ARM-type_fold"/>
</dbReference>
<accession>A0A8T9Q5R9</accession>
<evidence type="ECO:0000313" key="1">
    <source>
        <dbReference type="EMBL" id="UOQ71771.1"/>
    </source>
</evidence>
<dbReference type="RefSeq" id="WP_244675174.1">
    <property type="nucleotide sequence ID" value="NZ_CP095046.1"/>
</dbReference>
<dbReference type="InterPro" id="IPR011989">
    <property type="entry name" value="ARM-like"/>
</dbReference>
<evidence type="ECO:0008006" key="3">
    <source>
        <dbReference type="Google" id="ProtNLM"/>
    </source>
</evidence>
<gene>
    <name evidence="1" type="ORF">MUN79_24730</name>
</gene>
<keyword evidence="2" id="KW-1185">Reference proteome</keyword>